<organism evidence="1 2">
    <name type="scientific">Meloidogyne enterolobii</name>
    <name type="common">Root-knot nematode worm</name>
    <name type="synonym">Meloidogyne mayaguensis</name>
    <dbReference type="NCBI Taxonomy" id="390850"/>
    <lineage>
        <taxon>Eukaryota</taxon>
        <taxon>Metazoa</taxon>
        <taxon>Ecdysozoa</taxon>
        <taxon>Nematoda</taxon>
        <taxon>Chromadorea</taxon>
        <taxon>Rhabditida</taxon>
        <taxon>Tylenchina</taxon>
        <taxon>Tylenchomorpha</taxon>
        <taxon>Tylenchoidea</taxon>
        <taxon>Meloidogynidae</taxon>
        <taxon>Meloidogyninae</taxon>
        <taxon>Meloidogyne</taxon>
    </lineage>
</organism>
<dbReference type="EMBL" id="CAVMJV010000074">
    <property type="protein sequence ID" value="CAK5088740.1"/>
    <property type="molecule type" value="Genomic_DNA"/>
</dbReference>
<gene>
    <name evidence="1" type="ORF">MENTE1834_LOCUS36414</name>
</gene>
<comment type="caution">
    <text evidence="1">The sequence shown here is derived from an EMBL/GenBank/DDBJ whole genome shotgun (WGS) entry which is preliminary data.</text>
</comment>
<evidence type="ECO:0000313" key="1">
    <source>
        <dbReference type="EMBL" id="CAK5088740.1"/>
    </source>
</evidence>
<sequence length="68" mass="8172">MAFYFSINFKGGILHIREWHSNRGVRVYFLVRLYLFVSGPTVLVYLSIFKANINSCYFWIYEQILNQN</sequence>
<dbReference type="Proteomes" id="UP001497535">
    <property type="component" value="Unassembled WGS sequence"/>
</dbReference>
<accession>A0ACB1ABB3</accession>
<keyword evidence="2" id="KW-1185">Reference proteome</keyword>
<protein>
    <submittedName>
        <fullName evidence="1">Uncharacterized protein</fullName>
    </submittedName>
</protein>
<name>A0ACB1ABB3_MELEN</name>
<reference evidence="1" key="1">
    <citation type="submission" date="2023-11" db="EMBL/GenBank/DDBJ databases">
        <authorList>
            <person name="Poullet M."/>
        </authorList>
    </citation>
    <scope>NUCLEOTIDE SEQUENCE</scope>
    <source>
        <strain evidence="1">E1834</strain>
    </source>
</reference>
<evidence type="ECO:0000313" key="2">
    <source>
        <dbReference type="Proteomes" id="UP001497535"/>
    </source>
</evidence>
<proteinExistence type="predicted"/>